<keyword evidence="2" id="KW-0732">Signal</keyword>
<feature type="chain" id="PRO_5012871674" evidence="2">
    <location>
        <begin position="20"/>
        <end position="110"/>
    </location>
</feature>
<dbReference type="PANTHER" id="PTHR24250">
    <property type="entry name" value="CHYMOTRYPSIN-RELATED"/>
    <property type="match status" value="1"/>
</dbReference>
<dbReference type="EMBL" id="NEDP02004426">
    <property type="protein sequence ID" value="OWF45607.1"/>
    <property type="molecule type" value="Genomic_DNA"/>
</dbReference>
<dbReference type="InterPro" id="IPR009003">
    <property type="entry name" value="Peptidase_S1_PA"/>
</dbReference>
<gene>
    <name evidence="4" type="ORF">KP79_PYT01537</name>
</gene>
<dbReference type="Pfam" id="PF00089">
    <property type="entry name" value="Trypsin"/>
    <property type="match status" value="1"/>
</dbReference>
<accession>A0A210QA45</accession>
<keyword evidence="5" id="KW-1185">Reference proteome</keyword>
<dbReference type="Proteomes" id="UP000242188">
    <property type="component" value="Unassembled WGS sequence"/>
</dbReference>
<name>A0A210QA45_MIZYE</name>
<feature type="signal peptide" evidence="2">
    <location>
        <begin position="1"/>
        <end position="19"/>
    </location>
</feature>
<keyword evidence="1" id="KW-1015">Disulfide bond</keyword>
<proteinExistence type="predicted"/>
<dbReference type="SUPFAM" id="SSF50494">
    <property type="entry name" value="Trypsin-like serine proteases"/>
    <property type="match status" value="1"/>
</dbReference>
<evidence type="ECO:0000256" key="2">
    <source>
        <dbReference type="SAM" id="SignalP"/>
    </source>
</evidence>
<dbReference type="STRING" id="6573.A0A210QA45"/>
<dbReference type="AlphaFoldDB" id="A0A210QA45"/>
<dbReference type="InterPro" id="IPR033116">
    <property type="entry name" value="TRYPSIN_SER"/>
</dbReference>
<dbReference type="OrthoDB" id="6267810at2759"/>
<sequence>MAVWLLSLVFSGSLPNILQKTFVKIMTDNACSVSLGSSLNSDIHICVDGAGTSGGCNGDSGGPLVCRVGNDFELAGVTSFVFGKCLTSYPTVYAETYAFRTWIQNVMNNM</sequence>
<dbReference type="PROSITE" id="PS50240">
    <property type="entry name" value="TRYPSIN_DOM"/>
    <property type="match status" value="1"/>
</dbReference>
<dbReference type="GO" id="GO:0006508">
    <property type="term" value="P:proteolysis"/>
    <property type="evidence" value="ECO:0007669"/>
    <property type="project" value="InterPro"/>
</dbReference>
<dbReference type="GO" id="GO:0004252">
    <property type="term" value="F:serine-type endopeptidase activity"/>
    <property type="evidence" value="ECO:0007669"/>
    <property type="project" value="InterPro"/>
</dbReference>
<reference evidence="4 5" key="1">
    <citation type="journal article" date="2017" name="Nat. Ecol. Evol.">
        <title>Scallop genome provides insights into evolution of bilaterian karyotype and development.</title>
        <authorList>
            <person name="Wang S."/>
            <person name="Zhang J."/>
            <person name="Jiao W."/>
            <person name="Li J."/>
            <person name="Xun X."/>
            <person name="Sun Y."/>
            <person name="Guo X."/>
            <person name="Huan P."/>
            <person name="Dong B."/>
            <person name="Zhang L."/>
            <person name="Hu X."/>
            <person name="Sun X."/>
            <person name="Wang J."/>
            <person name="Zhao C."/>
            <person name="Wang Y."/>
            <person name="Wang D."/>
            <person name="Huang X."/>
            <person name="Wang R."/>
            <person name="Lv J."/>
            <person name="Li Y."/>
            <person name="Zhang Z."/>
            <person name="Liu B."/>
            <person name="Lu W."/>
            <person name="Hui Y."/>
            <person name="Liang J."/>
            <person name="Zhou Z."/>
            <person name="Hou R."/>
            <person name="Li X."/>
            <person name="Liu Y."/>
            <person name="Li H."/>
            <person name="Ning X."/>
            <person name="Lin Y."/>
            <person name="Zhao L."/>
            <person name="Xing Q."/>
            <person name="Dou J."/>
            <person name="Li Y."/>
            <person name="Mao J."/>
            <person name="Guo H."/>
            <person name="Dou H."/>
            <person name="Li T."/>
            <person name="Mu C."/>
            <person name="Jiang W."/>
            <person name="Fu Q."/>
            <person name="Fu X."/>
            <person name="Miao Y."/>
            <person name="Liu J."/>
            <person name="Yu Q."/>
            <person name="Li R."/>
            <person name="Liao H."/>
            <person name="Li X."/>
            <person name="Kong Y."/>
            <person name="Jiang Z."/>
            <person name="Chourrout D."/>
            <person name="Li R."/>
            <person name="Bao Z."/>
        </authorList>
    </citation>
    <scope>NUCLEOTIDE SEQUENCE [LARGE SCALE GENOMIC DNA]</scope>
    <source>
        <strain evidence="4 5">PY_sf001</strain>
    </source>
</reference>
<evidence type="ECO:0000313" key="4">
    <source>
        <dbReference type="EMBL" id="OWF45607.1"/>
    </source>
</evidence>
<evidence type="ECO:0000256" key="1">
    <source>
        <dbReference type="ARBA" id="ARBA00023157"/>
    </source>
</evidence>
<dbReference type="InterPro" id="IPR001254">
    <property type="entry name" value="Trypsin_dom"/>
</dbReference>
<comment type="caution">
    <text evidence="4">The sequence shown here is derived from an EMBL/GenBank/DDBJ whole genome shotgun (WGS) entry which is preliminary data.</text>
</comment>
<protein>
    <submittedName>
        <fullName evidence="4">Chymotrypsin B</fullName>
    </submittedName>
</protein>
<evidence type="ECO:0000313" key="5">
    <source>
        <dbReference type="Proteomes" id="UP000242188"/>
    </source>
</evidence>
<dbReference type="InterPro" id="IPR043504">
    <property type="entry name" value="Peptidase_S1_PA_chymotrypsin"/>
</dbReference>
<dbReference type="PROSITE" id="PS00135">
    <property type="entry name" value="TRYPSIN_SER"/>
    <property type="match status" value="1"/>
</dbReference>
<evidence type="ECO:0000259" key="3">
    <source>
        <dbReference type="PROSITE" id="PS50240"/>
    </source>
</evidence>
<organism evidence="4 5">
    <name type="scientific">Mizuhopecten yessoensis</name>
    <name type="common">Japanese scallop</name>
    <name type="synonym">Patinopecten yessoensis</name>
    <dbReference type="NCBI Taxonomy" id="6573"/>
    <lineage>
        <taxon>Eukaryota</taxon>
        <taxon>Metazoa</taxon>
        <taxon>Spiralia</taxon>
        <taxon>Lophotrochozoa</taxon>
        <taxon>Mollusca</taxon>
        <taxon>Bivalvia</taxon>
        <taxon>Autobranchia</taxon>
        <taxon>Pteriomorphia</taxon>
        <taxon>Pectinida</taxon>
        <taxon>Pectinoidea</taxon>
        <taxon>Pectinidae</taxon>
        <taxon>Mizuhopecten</taxon>
    </lineage>
</organism>
<dbReference type="Gene3D" id="2.40.10.10">
    <property type="entry name" value="Trypsin-like serine proteases"/>
    <property type="match status" value="1"/>
</dbReference>
<feature type="domain" description="Peptidase S1" evidence="3">
    <location>
        <begin position="1"/>
        <end position="108"/>
    </location>
</feature>